<keyword evidence="3" id="KW-1185">Reference proteome</keyword>
<dbReference type="EMBL" id="JAEHOE010000021">
    <property type="protein sequence ID" value="KAG2495998.1"/>
    <property type="molecule type" value="Genomic_DNA"/>
</dbReference>
<evidence type="ECO:0000256" key="1">
    <source>
        <dbReference type="SAM" id="MobiDB-lite"/>
    </source>
</evidence>
<gene>
    <name evidence="2" type="ORF">HYH03_005921</name>
</gene>
<reference evidence="2" key="1">
    <citation type="journal article" date="2020" name="bioRxiv">
        <title>Comparative genomics of Chlamydomonas.</title>
        <authorList>
            <person name="Craig R.J."/>
            <person name="Hasan A.R."/>
            <person name="Ness R.W."/>
            <person name="Keightley P.D."/>
        </authorList>
    </citation>
    <scope>NUCLEOTIDE SEQUENCE</scope>
    <source>
        <strain evidence="2">CCAP 11/70</strain>
    </source>
</reference>
<proteinExistence type="predicted"/>
<accession>A0A835Y766</accession>
<protein>
    <submittedName>
        <fullName evidence="2">Uncharacterized protein</fullName>
    </submittedName>
</protein>
<comment type="caution">
    <text evidence="2">The sequence shown here is derived from an EMBL/GenBank/DDBJ whole genome shotgun (WGS) entry which is preliminary data.</text>
</comment>
<feature type="region of interest" description="Disordered" evidence="1">
    <location>
        <begin position="1"/>
        <end position="37"/>
    </location>
</feature>
<dbReference type="AlphaFoldDB" id="A0A835Y766"/>
<organism evidence="2 3">
    <name type="scientific">Edaphochlamys debaryana</name>
    <dbReference type="NCBI Taxonomy" id="47281"/>
    <lineage>
        <taxon>Eukaryota</taxon>
        <taxon>Viridiplantae</taxon>
        <taxon>Chlorophyta</taxon>
        <taxon>core chlorophytes</taxon>
        <taxon>Chlorophyceae</taxon>
        <taxon>CS clade</taxon>
        <taxon>Chlamydomonadales</taxon>
        <taxon>Chlamydomonadales incertae sedis</taxon>
        <taxon>Edaphochlamys</taxon>
    </lineage>
</organism>
<evidence type="ECO:0000313" key="3">
    <source>
        <dbReference type="Proteomes" id="UP000612055"/>
    </source>
</evidence>
<sequence>MMVSLWPTDRPDPSTCRASSPQRRRCQHSDRRFRPSQKAHPLPLSLFNLLAIALVTPAMGQCPAVPALSPAVESGCTLTYDTLSCLLVLWCRRCNSPVRISYNIIDVAMCSEGGRDTSGEEGPNGLRV</sequence>
<evidence type="ECO:0000313" key="2">
    <source>
        <dbReference type="EMBL" id="KAG2495998.1"/>
    </source>
</evidence>
<dbReference type="Proteomes" id="UP000612055">
    <property type="component" value="Unassembled WGS sequence"/>
</dbReference>
<name>A0A835Y766_9CHLO</name>